<dbReference type="InterPro" id="IPR052189">
    <property type="entry name" value="L-asp_N-monooxygenase_NS-form"/>
</dbReference>
<organism evidence="2 3">
    <name type="scientific">Paenirhodobacter populi</name>
    <dbReference type="NCBI Taxonomy" id="2306993"/>
    <lineage>
        <taxon>Bacteria</taxon>
        <taxon>Pseudomonadati</taxon>
        <taxon>Pseudomonadota</taxon>
        <taxon>Alphaproteobacteria</taxon>
        <taxon>Rhodobacterales</taxon>
        <taxon>Rhodobacter group</taxon>
        <taxon>Paenirhodobacter</taxon>
    </lineage>
</organism>
<protein>
    <submittedName>
        <fullName evidence="2">FAD-dependent oxidoreductase</fullName>
    </submittedName>
</protein>
<dbReference type="SUPFAM" id="SSF51905">
    <property type="entry name" value="FAD/NAD(P)-binding domain"/>
    <property type="match status" value="2"/>
</dbReference>
<reference evidence="2 3" key="2">
    <citation type="submission" date="2019-01" db="EMBL/GenBank/DDBJ databases">
        <authorList>
            <person name="Li Y."/>
        </authorList>
    </citation>
    <scope>NUCLEOTIDE SEQUENCE [LARGE SCALE GENOMIC DNA]</scope>
    <source>
        <strain evidence="2 3">SK2B-1</strain>
    </source>
</reference>
<dbReference type="Gene3D" id="3.50.50.60">
    <property type="entry name" value="FAD/NAD(P)-binding domain"/>
    <property type="match status" value="2"/>
</dbReference>
<dbReference type="PANTHER" id="PTHR40254">
    <property type="entry name" value="BLR0577 PROTEIN"/>
    <property type="match status" value="1"/>
</dbReference>
<dbReference type="EMBL" id="SAUZ01000005">
    <property type="protein sequence ID" value="RWR22461.1"/>
    <property type="molecule type" value="Genomic_DNA"/>
</dbReference>
<gene>
    <name evidence="2" type="ORF">D2T30_05805</name>
</gene>
<feature type="domain" description="FAD-dependent urate hydroxylase HpyO/Asp monooxygenase CreE-like FAD/NAD(P)-binding" evidence="1">
    <location>
        <begin position="31"/>
        <end position="177"/>
    </location>
</feature>
<dbReference type="Proteomes" id="UP000284476">
    <property type="component" value="Unassembled WGS sequence"/>
</dbReference>
<dbReference type="PANTHER" id="PTHR40254:SF1">
    <property type="entry name" value="BLR0577 PROTEIN"/>
    <property type="match status" value="1"/>
</dbReference>
<dbReference type="Pfam" id="PF13454">
    <property type="entry name" value="NAD_binding_9"/>
    <property type="match status" value="1"/>
</dbReference>
<dbReference type="RefSeq" id="WP_128208129.1">
    <property type="nucleotide sequence ID" value="NZ_JBHRSO010000039.1"/>
</dbReference>
<accession>A0A443JPM2</accession>
<sequence>MTSLPPQEFTSVARAEAPLDENRGFACHVLIIGGGASGTLMALHLLNASPDMRVTVIEKSALLGCGIAYSTTDPGHLLNTRVHNMSAYPDRPEHFRDWLRQSGMAPGATDESFVGRQIYGRYLNDLIARERDLPEVSRLRCVKDECLRLEETPKAVIAHLGDGTCIRGDRAILATGHAVPVQSHAVLTSGWDFTPPADPGQPVVIIGTGLSMIDHLITLLRNGHRGTITCVSRRGLLPQVHTETKPLAISRGHVPLGAPVSAILHWMRGLAADAERQGGTWRDAVDGIRAHVSAIWRAWPEAERRRFLRHAASFWEVHRHRVPPDSARWLQEARDRGQLRILRGRFEEATMGEDGLIAVRIRTSGGERVLPAGRAVDCRGIRRDPAKDSAPVIQDLLARGQSRLDPLKLGIDTNEWAQVLLADGRPSRRLFAIGPCARGAAWEITAIPDIRVQCAELARHLHAIEAQDPVGVSRG</sequence>
<dbReference type="InterPro" id="IPR038732">
    <property type="entry name" value="HpyO/CreE_NAD-binding"/>
</dbReference>
<reference evidence="2 3" key="1">
    <citation type="submission" date="2019-01" db="EMBL/GenBank/DDBJ databases">
        <title>Sinorhodobacter populi sp. nov. isolated from the symptomatic bark tissue of Populus euramericana canker.</title>
        <authorList>
            <person name="Xu G."/>
        </authorList>
    </citation>
    <scope>NUCLEOTIDE SEQUENCE [LARGE SCALE GENOMIC DNA]</scope>
    <source>
        <strain evidence="2 3">SK2B-1</strain>
    </source>
</reference>
<proteinExistence type="predicted"/>
<comment type="caution">
    <text evidence="2">The sequence shown here is derived from an EMBL/GenBank/DDBJ whole genome shotgun (WGS) entry which is preliminary data.</text>
</comment>
<dbReference type="InterPro" id="IPR036188">
    <property type="entry name" value="FAD/NAD-bd_sf"/>
</dbReference>
<evidence type="ECO:0000259" key="1">
    <source>
        <dbReference type="Pfam" id="PF13454"/>
    </source>
</evidence>
<name>A0A443JPM2_9RHOB</name>
<evidence type="ECO:0000313" key="2">
    <source>
        <dbReference type="EMBL" id="RWR22461.1"/>
    </source>
</evidence>
<evidence type="ECO:0000313" key="3">
    <source>
        <dbReference type="Proteomes" id="UP000284476"/>
    </source>
</evidence>
<dbReference type="AlphaFoldDB" id="A0A443JPM2"/>